<gene>
    <name evidence="11" type="ORF">C2869_05390</name>
</gene>
<evidence type="ECO:0000256" key="9">
    <source>
        <dbReference type="PIRSR" id="PIRSR000294-2"/>
    </source>
</evidence>
<feature type="binding site" description="axial binding residue" evidence="9">
    <location>
        <position position="303"/>
    </location>
    <ligand>
        <name>heme c</name>
        <dbReference type="ChEBI" id="CHEBI:61717"/>
        <label>2</label>
    </ligand>
    <ligandPart>
        <name>Fe</name>
        <dbReference type="ChEBI" id="CHEBI:18248"/>
    </ligandPart>
</feature>
<evidence type="ECO:0000256" key="5">
    <source>
        <dbReference type="ARBA" id="ARBA00022764"/>
    </source>
</evidence>
<evidence type="ECO:0000256" key="8">
    <source>
        <dbReference type="PIRSR" id="PIRSR000294-1"/>
    </source>
</evidence>
<dbReference type="EMBL" id="CP026604">
    <property type="protein sequence ID" value="AWB65910.1"/>
    <property type="molecule type" value="Genomic_DNA"/>
</dbReference>
<comment type="cofactor">
    <cofactor evidence="8">
        <name>heme</name>
        <dbReference type="ChEBI" id="CHEBI:30413"/>
    </cofactor>
    <text evidence="8">Binds 2 heme groups.</text>
</comment>
<reference evidence="11 12" key="1">
    <citation type="submission" date="2018-01" db="EMBL/GenBank/DDBJ databases">
        <title>Genome sequence of a Cantenovulum-like bacteria.</title>
        <authorList>
            <person name="Tan W.R."/>
            <person name="Lau N.-S."/>
            <person name="Go F."/>
            <person name="Amirul A.-A.A."/>
        </authorList>
    </citation>
    <scope>NUCLEOTIDE SEQUENCE [LARGE SCALE GENOMIC DNA]</scope>
    <source>
        <strain evidence="11 12">CCB-QB4</strain>
    </source>
</reference>
<dbReference type="InterPro" id="IPR009056">
    <property type="entry name" value="Cyt_c-like_dom"/>
</dbReference>
<feature type="binding site" description="covalent" evidence="8">
    <location>
        <position position="230"/>
    </location>
    <ligand>
        <name>heme c</name>
        <dbReference type="ChEBI" id="CHEBI:61717"/>
        <label>2</label>
    </ligand>
</feature>
<feature type="binding site" description="axial binding residue" evidence="9">
    <location>
        <position position="231"/>
    </location>
    <ligand>
        <name>heme c</name>
        <dbReference type="ChEBI" id="CHEBI:61717"/>
        <label>2</label>
    </ligand>
    <ligandPart>
        <name>Fe</name>
        <dbReference type="ChEBI" id="CHEBI:18248"/>
    </ligandPart>
</feature>
<name>A0A2S0VP97_9ALTE</name>
<dbReference type="Pfam" id="PF00034">
    <property type="entry name" value="Cytochrom_C"/>
    <property type="match status" value="1"/>
</dbReference>
<dbReference type="GO" id="GO:0042597">
    <property type="term" value="C:periplasmic space"/>
    <property type="evidence" value="ECO:0007669"/>
    <property type="project" value="UniProtKB-SubCell"/>
</dbReference>
<dbReference type="Pfam" id="PF03150">
    <property type="entry name" value="CCP_MauG"/>
    <property type="match status" value="1"/>
</dbReference>
<keyword evidence="2 8" id="KW-0349">Heme</keyword>
<evidence type="ECO:0000256" key="2">
    <source>
        <dbReference type="ARBA" id="ARBA00022617"/>
    </source>
</evidence>
<dbReference type="InterPro" id="IPR026259">
    <property type="entry name" value="MauG/Cytc_peroxidase"/>
</dbReference>
<evidence type="ECO:0000256" key="3">
    <source>
        <dbReference type="ARBA" id="ARBA00022723"/>
    </source>
</evidence>
<keyword evidence="6" id="KW-0560">Oxidoreductase</keyword>
<dbReference type="OrthoDB" id="9805202at2"/>
<dbReference type="GO" id="GO:0020037">
    <property type="term" value="F:heme binding"/>
    <property type="evidence" value="ECO:0007669"/>
    <property type="project" value="InterPro"/>
</dbReference>
<evidence type="ECO:0000313" key="12">
    <source>
        <dbReference type="Proteomes" id="UP000244441"/>
    </source>
</evidence>
<dbReference type="GO" id="GO:0009055">
    <property type="term" value="F:electron transfer activity"/>
    <property type="evidence" value="ECO:0007669"/>
    <property type="project" value="InterPro"/>
</dbReference>
<dbReference type="GO" id="GO:0046872">
    <property type="term" value="F:metal ion binding"/>
    <property type="evidence" value="ECO:0007669"/>
    <property type="project" value="UniProtKB-KW"/>
</dbReference>
<feature type="binding site" description="covalent" evidence="8">
    <location>
        <position position="227"/>
    </location>
    <ligand>
        <name>heme c</name>
        <dbReference type="ChEBI" id="CHEBI:61717"/>
        <label>2</label>
    </ligand>
</feature>
<dbReference type="PANTHER" id="PTHR30600:SF7">
    <property type="entry name" value="CYTOCHROME C PEROXIDASE-RELATED"/>
    <property type="match status" value="1"/>
</dbReference>
<dbReference type="KEGG" id="cate:C2869_05390"/>
<feature type="binding site" description="covalent" evidence="8">
    <location>
        <position position="84"/>
    </location>
    <ligand>
        <name>heme c</name>
        <dbReference type="ChEBI" id="CHEBI:61717"/>
        <label>1</label>
    </ligand>
</feature>
<dbReference type="InterPro" id="IPR051395">
    <property type="entry name" value="Cytochrome_c_Peroxidase/MauG"/>
</dbReference>
<dbReference type="Proteomes" id="UP000244441">
    <property type="component" value="Chromosome"/>
</dbReference>
<feature type="domain" description="Cytochrome c" evidence="10">
    <location>
        <begin position="213"/>
        <end position="328"/>
    </location>
</feature>
<dbReference type="InterPro" id="IPR036909">
    <property type="entry name" value="Cyt_c-like_dom_sf"/>
</dbReference>
<evidence type="ECO:0000256" key="1">
    <source>
        <dbReference type="ARBA" id="ARBA00004418"/>
    </source>
</evidence>
<keyword evidence="4" id="KW-0732">Signal</keyword>
<keyword evidence="3 9" id="KW-0479">Metal-binding</keyword>
<proteinExistence type="predicted"/>
<evidence type="ECO:0000256" key="7">
    <source>
        <dbReference type="ARBA" id="ARBA00023004"/>
    </source>
</evidence>
<evidence type="ECO:0000259" key="10">
    <source>
        <dbReference type="PROSITE" id="PS51007"/>
    </source>
</evidence>
<keyword evidence="7 9" id="KW-0408">Iron</keyword>
<evidence type="ECO:0000313" key="11">
    <source>
        <dbReference type="EMBL" id="AWB65910.1"/>
    </source>
</evidence>
<dbReference type="PROSITE" id="PS51007">
    <property type="entry name" value="CYTC"/>
    <property type="match status" value="1"/>
</dbReference>
<dbReference type="Gene3D" id="1.10.760.10">
    <property type="entry name" value="Cytochrome c-like domain"/>
    <property type="match status" value="2"/>
</dbReference>
<dbReference type="InterPro" id="IPR004852">
    <property type="entry name" value="Di-haem_cyt_c_peroxidsae"/>
</dbReference>
<keyword evidence="11" id="KW-0575">Peroxidase</keyword>
<feature type="binding site" description="axial binding residue" evidence="9">
    <location>
        <position position="88"/>
    </location>
    <ligand>
        <name>heme c</name>
        <dbReference type="ChEBI" id="CHEBI:61717"/>
        <label>1</label>
    </ligand>
    <ligandPart>
        <name>Fe</name>
        <dbReference type="ChEBI" id="CHEBI:18248"/>
    </ligandPart>
</feature>
<dbReference type="GO" id="GO:0004130">
    <property type="term" value="F:cytochrome-c peroxidase activity"/>
    <property type="evidence" value="ECO:0007669"/>
    <property type="project" value="TreeGrafter"/>
</dbReference>
<evidence type="ECO:0000256" key="6">
    <source>
        <dbReference type="ARBA" id="ARBA00023002"/>
    </source>
</evidence>
<feature type="binding site" description="covalent" evidence="8">
    <location>
        <position position="87"/>
    </location>
    <ligand>
        <name>heme c</name>
        <dbReference type="ChEBI" id="CHEBI:61717"/>
        <label>1</label>
    </ligand>
</feature>
<protein>
    <submittedName>
        <fullName evidence="11">Cytochrome-c peroxidase</fullName>
    </submittedName>
</protein>
<dbReference type="PANTHER" id="PTHR30600">
    <property type="entry name" value="CYTOCHROME C PEROXIDASE-RELATED"/>
    <property type="match status" value="1"/>
</dbReference>
<dbReference type="PIRSF" id="PIRSF000294">
    <property type="entry name" value="Cytochrome-c_peroxidase"/>
    <property type="match status" value="1"/>
</dbReference>
<accession>A0A2S0VP97</accession>
<keyword evidence="12" id="KW-1185">Reference proteome</keyword>
<dbReference type="SUPFAM" id="SSF46626">
    <property type="entry name" value="Cytochrome c"/>
    <property type="match status" value="2"/>
</dbReference>
<sequence>MTNYYRGLCLALCCCSLVPLIFYLVSVKPSVTQELARHTEYEFEYVDGPIQPIPRRLKTNIAWVNLGKALFNSPLLSKDNTVSCASCHMVDFGGDDGVKVSTGVDSKQGTRNAPTVLNAVFNFRQFWDGRAADLAEQAAGPIHNPIEMASNWRQVITKLQQDRYFSRTFAELGVKSITEQHIVTAITFFEESLITPNSAIDRYLLGDRTALNAQQQRGYQKFINLGCVTCHQGRNIGGNFYQKLGRLEQIPASLRHDKGRALVTGEAQDKYVFKVPSLRNITDTAPYFHDGSINTLEQAVTIMAATQLGKTLSDQDVDDLVALLAAFSAPPLTVNDLGSL</sequence>
<comment type="subcellular location">
    <subcellularLocation>
        <location evidence="1">Periplasm</location>
    </subcellularLocation>
</comment>
<dbReference type="AlphaFoldDB" id="A0A2S0VP97"/>
<organism evidence="11 12">
    <name type="scientific">Saccharobesus litoralis</name>
    <dbReference type="NCBI Taxonomy" id="2172099"/>
    <lineage>
        <taxon>Bacteria</taxon>
        <taxon>Pseudomonadati</taxon>
        <taxon>Pseudomonadota</taxon>
        <taxon>Gammaproteobacteria</taxon>
        <taxon>Alteromonadales</taxon>
        <taxon>Alteromonadaceae</taxon>
        <taxon>Saccharobesus</taxon>
    </lineage>
</organism>
<evidence type="ECO:0000256" key="4">
    <source>
        <dbReference type="ARBA" id="ARBA00022729"/>
    </source>
</evidence>
<keyword evidence="5" id="KW-0574">Periplasm</keyword>
<comment type="PTM">
    <text evidence="8">Binds 2 heme groups per subunit.</text>
</comment>